<dbReference type="PANTHER" id="PTHR30349:SF90">
    <property type="entry name" value="TYROSINE RECOMBINASE XERD"/>
    <property type="match status" value="1"/>
</dbReference>
<sequence length="412" mass="47489">MGKRNRPVEQLIQGLLEQLQLKCYGRETLNNYHRILKNLELYMEQNEIPAYSSEIGDAFIKHYISTHELSISFQKMISTVVGRLSDYSDGRKYSPQRKKSSVKLPENYAVLLEDYLSFCDQNGNRIETIKGKKKFCEDFLTFLMELGCNDIRDINSTQICKSCLMFHNRDAWAVIRMFLKHLYKEDVVKYDYSTIVPHFARAFVIPSTYSKEEILKFENAINQSSKSGIRDYAMLLLATRLGMRSGDIARLTFDNIDFEGNSIHIVQEKTLQPLELPLLLEIKDAIMNYINNARPTVNNECPIFLRQYAPYQGITTSALRFATTKYFRKAGIDISGKRHGVHTFRSSLASSMVNEQVPYDVVRKVLGHTDPDAIKHYAKVDIERLREYAIAVPTPSGVFEEFLYGRQSYVGI</sequence>
<comment type="caution">
    <text evidence="3">The sequence shown here is derived from an EMBL/GenBank/DDBJ whole genome shotgun (WGS) entry which is preliminary data.</text>
</comment>
<keyword evidence="4" id="KW-1185">Reference proteome</keyword>
<dbReference type="InterPro" id="IPR002104">
    <property type="entry name" value="Integrase_catalytic"/>
</dbReference>
<dbReference type="AlphaFoldDB" id="A0A927MM10"/>
<name>A0A927MM10_9BACL</name>
<protein>
    <submittedName>
        <fullName evidence="3">Site-specific recombinase XerD</fullName>
    </submittedName>
</protein>
<dbReference type="InterPro" id="IPR013762">
    <property type="entry name" value="Integrase-like_cat_sf"/>
</dbReference>
<dbReference type="Pfam" id="PF00589">
    <property type="entry name" value="Phage_integrase"/>
    <property type="match status" value="1"/>
</dbReference>
<dbReference type="Proteomes" id="UP000658225">
    <property type="component" value="Unassembled WGS sequence"/>
</dbReference>
<evidence type="ECO:0000313" key="4">
    <source>
        <dbReference type="Proteomes" id="UP000658225"/>
    </source>
</evidence>
<dbReference type="InterPro" id="IPR050090">
    <property type="entry name" value="Tyrosine_recombinase_XerCD"/>
</dbReference>
<evidence type="ECO:0000256" key="1">
    <source>
        <dbReference type="ARBA" id="ARBA00023172"/>
    </source>
</evidence>
<dbReference type="PROSITE" id="PS51898">
    <property type="entry name" value="TYR_RECOMBINASE"/>
    <property type="match status" value="1"/>
</dbReference>
<keyword evidence="1" id="KW-0233">DNA recombination</keyword>
<dbReference type="Gene3D" id="1.10.443.10">
    <property type="entry name" value="Intergrase catalytic core"/>
    <property type="match status" value="1"/>
</dbReference>
<reference evidence="3" key="1">
    <citation type="submission" date="2020-10" db="EMBL/GenBank/DDBJ databases">
        <title>Genomic Encyclopedia of Type Strains, Phase IV (KMG-IV): sequencing the most valuable type-strain genomes for metagenomic binning, comparative biology and taxonomic classification.</title>
        <authorList>
            <person name="Goeker M."/>
        </authorList>
    </citation>
    <scope>NUCLEOTIDE SEQUENCE</scope>
    <source>
        <strain evidence="3">DSM 13886</strain>
    </source>
</reference>
<accession>A0A927MM10</accession>
<dbReference type="SUPFAM" id="SSF56349">
    <property type="entry name" value="DNA breaking-rejoining enzymes"/>
    <property type="match status" value="1"/>
</dbReference>
<dbReference type="EMBL" id="JADBEL010000073">
    <property type="protein sequence ID" value="MBE1557210.1"/>
    <property type="molecule type" value="Genomic_DNA"/>
</dbReference>
<evidence type="ECO:0000259" key="2">
    <source>
        <dbReference type="PROSITE" id="PS51898"/>
    </source>
</evidence>
<proteinExistence type="predicted"/>
<dbReference type="GO" id="GO:0003677">
    <property type="term" value="F:DNA binding"/>
    <property type="evidence" value="ECO:0007669"/>
    <property type="project" value="InterPro"/>
</dbReference>
<feature type="domain" description="Tyr recombinase" evidence="2">
    <location>
        <begin position="204"/>
        <end position="390"/>
    </location>
</feature>
<evidence type="ECO:0000313" key="3">
    <source>
        <dbReference type="EMBL" id="MBE1557210.1"/>
    </source>
</evidence>
<dbReference type="GO" id="GO:0006310">
    <property type="term" value="P:DNA recombination"/>
    <property type="evidence" value="ECO:0007669"/>
    <property type="project" value="UniProtKB-KW"/>
</dbReference>
<dbReference type="RefSeq" id="WP_192600783.1">
    <property type="nucleotide sequence ID" value="NZ_JADBEL010000073.1"/>
</dbReference>
<gene>
    <name evidence="3" type="ORF">H4683_004349</name>
</gene>
<dbReference type="PANTHER" id="PTHR30349">
    <property type="entry name" value="PHAGE INTEGRASE-RELATED"/>
    <property type="match status" value="1"/>
</dbReference>
<organism evidence="3 4">
    <name type="scientific">Sporosarcina limicola</name>
    <dbReference type="NCBI Taxonomy" id="34101"/>
    <lineage>
        <taxon>Bacteria</taxon>
        <taxon>Bacillati</taxon>
        <taxon>Bacillota</taxon>
        <taxon>Bacilli</taxon>
        <taxon>Bacillales</taxon>
        <taxon>Caryophanaceae</taxon>
        <taxon>Sporosarcina</taxon>
    </lineage>
</organism>
<dbReference type="GO" id="GO:0015074">
    <property type="term" value="P:DNA integration"/>
    <property type="evidence" value="ECO:0007669"/>
    <property type="project" value="InterPro"/>
</dbReference>
<dbReference type="InterPro" id="IPR011010">
    <property type="entry name" value="DNA_brk_join_enz"/>
</dbReference>